<keyword evidence="5" id="KW-0804">Transcription</keyword>
<dbReference type="InterPro" id="IPR015422">
    <property type="entry name" value="PyrdxlP-dep_Trfase_small"/>
</dbReference>
<dbReference type="InterPro" id="IPR015424">
    <property type="entry name" value="PyrdxlP-dep_Trfase"/>
</dbReference>
<dbReference type="Proteomes" id="UP000247565">
    <property type="component" value="Unassembled WGS sequence"/>
</dbReference>
<dbReference type="Pfam" id="PF00155">
    <property type="entry name" value="Aminotran_1_2"/>
    <property type="match status" value="1"/>
</dbReference>
<dbReference type="InterPro" id="IPR000524">
    <property type="entry name" value="Tscrpt_reg_HTH_GntR"/>
</dbReference>
<dbReference type="InterPro" id="IPR015421">
    <property type="entry name" value="PyrdxlP-dep_Trfase_major"/>
</dbReference>
<evidence type="ECO:0000313" key="8">
    <source>
        <dbReference type="Proteomes" id="UP000247565"/>
    </source>
</evidence>
<dbReference type="InterPro" id="IPR051446">
    <property type="entry name" value="HTH_trans_reg/aminotransferase"/>
</dbReference>
<proteinExistence type="inferred from homology"/>
<evidence type="ECO:0000256" key="3">
    <source>
        <dbReference type="ARBA" id="ARBA00023015"/>
    </source>
</evidence>
<keyword evidence="8" id="KW-1185">Reference proteome</keyword>
<dbReference type="Gene3D" id="3.90.1150.10">
    <property type="entry name" value="Aspartate Aminotransferase, domain 1"/>
    <property type="match status" value="1"/>
</dbReference>
<dbReference type="OrthoDB" id="9802328at2"/>
<organism evidence="7 8">
    <name type="scientific">Commensalibacter melissae</name>
    <dbReference type="NCBI Taxonomy" id="2070537"/>
    <lineage>
        <taxon>Bacteria</taxon>
        <taxon>Pseudomonadati</taxon>
        <taxon>Pseudomonadota</taxon>
        <taxon>Alphaproteobacteria</taxon>
        <taxon>Acetobacterales</taxon>
        <taxon>Acetobacteraceae</taxon>
    </lineage>
</organism>
<keyword evidence="2" id="KW-0663">Pyridoxal phosphate</keyword>
<sequence length="476" mass="54626">MWTLSSSSNKPLYQQLIHLIQQAIINGTLGPGERLPSERQLSHLLNINRSTVIRALNELTDRKLLIRKIGSGSYVNPLKHEINLYPSMNWYPVKSVYTQYQRDPYQIHIQELRKKAQEKHINLIDMATGDLAPSLLPKIDPTDLPWQHVLSLEQDDETTLLGLYSFRQAVQYHMKKRIGISVDLSEILITTGTQQALFLLTQTLLGPGDHIAVETPSSFFRLPIFQASGLRVHPAALDQNGVNPEILQKLIRKHPVKMIFLNPVFQNPTGSILSSFRKKEILRLCHDNQIPLIEDDAYSLLSFDENTDCRSIKMYDKYKQVIYLGSLSKYIGKAIRAGWIIAPRPIIHQLANVRRQIEGGTSVLPQLLAQYYLTHQMDNHFNFLQKKLSKKAKNLCHWLDQNYQSLFQIQPPKGGLYLYSKCPPDKNKELSTLLQEWLKQKIIIAKGEEFGGSQGEIRFNFSHFSSKTIKRLKNSL</sequence>
<dbReference type="Gene3D" id="3.40.640.10">
    <property type="entry name" value="Type I PLP-dependent aspartate aminotransferase-like (Major domain)"/>
    <property type="match status" value="1"/>
</dbReference>
<dbReference type="PRINTS" id="PR00035">
    <property type="entry name" value="HTHGNTR"/>
</dbReference>
<dbReference type="CDD" id="cd00609">
    <property type="entry name" value="AAT_like"/>
    <property type="match status" value="1"/>
</dbReference>
<dbReference type="InterPro" id="IPR036390">
    <property type="entry name" value="WH_DNA-bd_sf"/>
</dbReference>
<evidence type="ECO:0000259" key="6">
    <source>
        <dbReference type="PROSITE" id="PS50949"/>
    </source>
</evidence>
<accession>A0A318MWQ1</accession>
<dbReference type="InterPro" id="IPR004839">
    <property type="entry name" value="Aminotransferase_I/II_large"/>
</dbReference>
<dbReference type="GO" id="GO:0003677">
    <property type="term" value="F:DNA binding"/>
    <property type="evidence" value="ECO:0007669"/>
    <property type="project" value="UniProtKB-KW"/>
</dbReference>
<comment type="caution">
    <text evidence="7">The sequence shown here is derived from an EMBL/GenBank/DDBJ whole genome shotgun (WGS) entry which is preliminary data.</text>
</comment>
<gene>
    <name evidence="7" type="ORF">DK869_03890</name>
</gene>
<evidence type="ECO:0000256" key="1">
    <source>
        <dbReference type="ARBA" id="ARBA00005384"/>
    </source>
</evidence>
<feature type="domain" description="HTH gntR-type" evidence="6">
    <location>
        <begin position="10"/>
        <end position="78"/>
    </location>
</feature>
<dbReference type="PANTHER" id="PTHR46577:SF2">
    <property type="entry name" value="TRANSCRIPTIONAL REGULATORY PROTEIN"/>
    <property type="match status" value="1"/>
</dbReference>
<comment type="similarity">
    <text evidence="1">In the C-terminal section; belongs to the class-I pyridoxal-phosphate-dependent aminotransferase family.</text>
</comment>
<dbReference type="SUPFAM" id="SSF46785">
    <property type="entry name" value="Winged helix' DNA-binding domain"/>
    <property type="match status" value="1"/>
</dbReference>
<dbReference type="Pfam" id="PF00392">
    <property type="entry name" value="GntR"/>
    <property type="match status" value="1"/>
</dbReference>
<keyword evidence="7" id="KW-0808">Transferase</keyword>
<dbReference type="GO" id="GO:0003700">
    <property type="term" value="F:DNA-binding transcription factor activity"/>
    <property type="evidence" value="ECO:0007669"/>
    <property type="project" value="InterPro"/>
</dbReference>
<dbReference type="AlphaFoldDB" id="A0A318MWQ1"/>
<dbReference type="GO" id="GO:0030170">
    <property type="term" value="F:pyridoxal phosphate binding"/>
    <property type="evidence" value="ECO:0007669"/>
    <property type="project" value="InterPro"/>
</dbReference>
<reference evidence="7 8" key="1">
    <citation type="submission" date="2018-05" db="EMBL/GenBank/DDBJ databases">
        <title>Reference genomes for bee gut microbiota database.</title>
        <authorList>
            <person name="Ellegaard K.M."/>
        </authorList>
    </citation>
    <scope>NUCLEOTIDE SEQUENCE [LARGE SCALE GENOMIC DNA]</scope>
    <source>
        <strain evidence="7 8">ESL0284</strain>
    </source>
</reference>
<dbReference type="EMBL" id="QGLT01000002">
    <property type="protein sequence ID" value="PXZ00558.1"/>
    <property type="molecule type" value="Genomic_DNA"/>
</dbReference>
<protein>
    <submittedName>
        <fullName evidence="7">PLP-dependent aminotransferase family protein</fullName>
    </submittedName>
</protein>
<evidence type="ECO:0000256" key="4">
    <source>
        <dbReference type="ARBA" id="ARBA00023125"/>
    </source>
</evidence>
<name>A0A318MWQ1_9PROT</name>
<dbReference type="PANTHER" id="PTHR46577">
    <property type="entry name" value="HTH-TYPE TRANSCRIPTIONAL REGULATORY PROTEIN GABR"/>
    <property type="match status" value="1"/>
</dbReference>
<dbReference type="PROSITE" id="PS50949">
    <property type="entry name" value="HTH_GNTR"/>
    <property type="match status" value="1"/>
</dbReference>
<evidence type="ECO:0000256" key="5">
    <source>
        <dbReference type="ARBA" id="ARBA00023163"/>
    </source>
</evidence>
<dbReference type="RefSeq" id="WP_110438701.1">
    <property type="nucleotide sequence ID" value="NZ_CP046393.1"/>
</dbReference>
<dbReference type="SMART" id="SM00345">
    <property type="entry name" value="HTH_GNTR"/>
    <property type="match status" value="1"/>
</dbReference>
<keyword evidence="7" id="KW-0032">Aminotransferase</keyword>
<dbReference type="SUPFAM" id="SSF53383">
    <property type="entry name" value="PLP-dependent transferases"/>
    <property type="match status" value="1"/>
</dbReference>
<dbReference type="CDD" id="cd07377">
    <property type="entry name" value="WHTH_GntR"/>
    <property type="match status" value="1"/>
</dbReference>
<dbReference type="GO" id="GO:0008483">
    <property type="term" value="F:transaminase activity"/>
    <property type="evidence" value="ECO:0007669"/>
    <property type="project" value="UniProtKB-KW"/>
</dbReference>
<evidence type="ECO:0000313" key="7">
    <source>
        <dbReference type="EMBL" id="PXZ00558.1"/>
    </source>
</evidence>
<dbReference type="Gene3D" id="1.10.10.10">
    <property type="entry name" value="Winged helix-like DNA-binding domain superfamily/Winged helix DNA-binding domain"/>
    <property type="match status" value="1"/>
</dbReference>
<keyword evidence="4" id="KW-0238">DNA-binding</keyword>
<keyword evidence="3" id="KW-0805">Transcription regulation</keyword>
<dbReference type="InterPro" id="IPR036388">
    <property type="entry name" value="WH-like_DNA-bd_sf"/>
</dbReference>
<evidence type="ECO:0000256" key="2">
    <source>
        <dbReference type="ARBA" id="ARBA00022898"/>
    </source>
</evidence>